<dbReference type="Proteomes" id="UP000008144">
    <property type="component" value="Chromosome 10"/>
</dbReference>
<feature type="domain" description="Phosphatidic acid phosphatase type 2/haloperoxidase" evidence="9">
    <location>
        <begin position="84"/>
        <end position="200"/>
    </location>
</feature>
<reference evidence="10" key="2">
    <citation type="journal article" date="2008" name="Genome Biol.">
        <title>Improved genome assembly and evidence-based global gene model set for the chordate Ciona intestinalis: new insight into intron and operon populations.</title>
        <authorList>
            <person name="Satou Y."/>
            <person name="Mineta K."/>
            <person name="Ogasawara M."/>
            <person name="Sasakura Y."/>
            <person name="Shoguchi E."/>
            <person name="Ueno K."/>
            <person name="Yamada L."/>
            <person name="Matsumoto J."/>
            <person name="Wasserscheid J."/>
            <person name="Dewar K."/>
            <person name="Wiley G.B."/>
            <person name="Macmil S.L."/>
            <person name="Roe B.A."/>
            <person name="Zeller R.W."/>
            <person name="Hastings K.E."/>
            <person name="Lemaire P."/>
            <person name="Lindquist E."/>
            <person name="Endo T."/>
            <person name="Hotta K."/>
            <person name="Inaba K."/>
        </authorList>
    </citation>
    <scope>NUCLEOTIDE SEQUENCE [LARGE SCALE GENOMIC DNA]</scope>
    <source>
        <strain evidence="10">wild type</strain>
    </source>
</reference>
<keyword evidence="5 8" id="KW-1133">Transmembrane helix</keyword>
<dbReference type="EMBL" id="EAAA01000486">
    <property type="status" value="NOT_ANNOTATED_CDS"/>
    <property type="molecule type" value="Genomic_DNA"/>
</dbReference>
<name>F6WVN4_CIOIN</name>
<evidence type="ECO:0000256" key="5">
    <source>
        <dbReference type="ARBA" id="ARBA00022989"/>
    </source>
</evidence>
<dbReference type="GO" id="GO:0046839">
    <property type="term" value="P:phospholipid dephosphorylation"/>
    <property type="evidence" value="ECO:0000318"/>
    <property type="project" value="GO_Central"/>
</dbReference>
<comment type="similarity">
    <text evidence="7">Belongs to the type 2 lipid phosphate phosphatase family.</text>
</comment>
<dbReference type="GeneTree" id="ENSGT00940000169714"/>
<dbReference type="GO" id="GO:0006670">
    <property type="term" value="P:sphingosine metabolic process"/>
    <property type="evidence" value="ECO:0000318"/>
    <property type="project" value="GO_Central"/>
</dbReference>
<dbReference type="Ensembl" id="ENSCINT00000026746.2">
    <property type="protein sequence ID" value="ENSCINP00000026500.2"/>
    <property type="gene ID" value="ENSCING00000014732.2"/>
</dbReference>
<organism evidence="10 11">
    <name type="scientific">Ciona intestinalis</name>
    <name type="common">Transparent sea squirt</name>
    <name type="synonym">Ascidia intestinalis</name>
    <dbReference type="NCBI Taxonomy" id="7719"/>
    <lineage>
        <taxon>Eukaryota</taxon>
        <taxon>Metazoa</taxon>
        <taxon>Chordata</taxon>
        <taxon>Tunicata</taxon>
        <taxon>Ascidiacea</taxon>
        <taxon>Phlebobranchia</taxon>
        <taxon>Cionidae</taxon>
        <taxon>Ciona</taxon>
    </lineage>
</organism>
<feature type="transmembrane region" description="Helical" evidence="8">
    <location>
        <begin position="126"/>
        <end position="147"/>
    </location>
</feature>
<comment type="subcellular location">
    <subcellularLocation>
        <location evidence="1">Endoplasmic reticulum membrane</location>
        <topology evidence="1">Multi-pass membrane protein</topology>
    </subcellularLocation>
</comment>
<evidence type="ECO:0000256" key="1">
    <source>
        <dbReference type="ARBA" id="ARBA00004477"/>
    </source>
</evidence>
<dbReference type="PANTHER" id="PTHR14969">
    <property type="entry name" value="SPHINGOSINE-1-PHOSPHATE PHOSPHOHYDROLASE"/>
    <property type="match status" value="1"/>
</dbReference>
<keyword evidence="4" id="KW-0256">Endoplasmic reticulum</keyword>
<evidence type="ECO:0000313" key="10">
    <source>
        <dbReference type="Ensembl" id="ENSCINP00000026500.2"/>
    </source>
</evidence>
<sequence>MNIVSTLNSPVPIAKFQYICGVRWTNPDPKNVIYPNGDLGKEKGYIVMRKSFYWLATAGSELAGECFYYIFFPSCAWVFNLGVARRSLLFLSTSMLLGQSLKDVLKLPRPSSPPVIRLEATYETEYGMPSTHTIAAIAVSFSLLLFTSDIYKINYASGLTAATMWSLIVMLSRIYLGMHSLLDIAAGASFVGFLLSVLPRAIYWFDSTQLASSHLPTCVFGACTIFVSWLVFQLDSKVDKKTGEARWNTARGDTAEILGWCLGFMVGSRYSILNGILPKTSISTLTQSFKLPSYNMLVRFLV</sequence>
<dbReference type="SUPFAM" id="SSF48317">
    <property type="entry name" value="Acid phosphatase/Vanadium-dependent haloperoxidase"/>
    <property type="match status" value="1"/>
</dbReference>
<dbReference type="SMART" id="SM00014">
    <property type="entry name" value="acidPPc"/>
    <property type="match status" value="1"/>
</dbReference>
<keyword evidence="2 8" id="KW-0812">Transmembrane</keyword>
<reference evidence="10" key="3">
    <citation type="submission" date="2025-08" db="UniProtKB">
        <authorList>
            <consortium name="Ensembl"/>
        </authorList>
    </citation>
    <scope>IDENTIFICATION</scope>
</reference>
<accession>F6WVN4</accession>
<dbReference type="InterPro" id="IPR036938">
    <property type="entry name" value="PAP2/HPO_sf"/>
</dbReference>
<dbReference type="STRING" id="7719.ENSCINP00000026500"/>
<evidence type="ECO:0000256" key="7">
    <source>
        <dbReference type="ARBA" id="ARBA00038324"/>
    </source>
</evidence>
<evidence type="ECO:0000313" key="11">
    <source>
        <dbReference type="Proteomes" id="UP000008144"/>
    </source>
</evidence>
<dbReference type="InParanoid" id="F6WVN4"/>
<dbReference type="GO" id="GO:0042392">
    <property type="term" value="F:sphingosine-1-phosphate phosphatase activity"/>
    <property type="evidence" value="ECO:0000318"/>
    <property type="project" value="GO_Central"/>
</dbReference>
<dbReference type="Pfam" id="PF01569">
    <property type="entry name" value="PAP2"/>
    <property type="match status" value="1"/>
</dbReference>
<keyword evidence="11" id="KW-1185">Reference proteome</keyword>
<evidence type="ECO:0000256" key="8">
    <source>
        <dbReference type="SAM" id="Phobius"/>
    </source>
</evidence>
<dbReference type="PANTHER" id="PTHR14969:SF28">
    <property type="entry name" value="DIHYDROSPHINGOSINE 1-PHOSPHATE PHOSPHATASE LCB3-RELATED"/>
    <property type="match status" value="1"/>
</dbReference>
<dbReference type="AlphaFoldDB" id="F6WVN4"/>
<feature type="transmembrane region" description="Helical" evidence="8">
    <location>
        <begin position="211"/>
        <end position="232"/>
    </location>
</feature>
<feature type="transmembrane region" description="Helical" evidence="8">
    <location>
        <begin position="153"/>
        <end position="172"/>
    </location>
</feature>
<protein>
    <recommendedName>
        <fullName evidence="9">Phosphatidic acid phosphatase type 2/haloperoxidase domain-containing protein</fullName>
    </recommendedName>
</protein>
<proteinExistence type="inferred from homology"/>
<evidence type="ECO:0000256" key="3">
    <source>
        <dbReference type="ARBA" id="ARBA00022801"/>
    </source>
</evidence>
<keyword evidence="6 8" id="KW-0472">Membrane</keyword>
<dbReference type="OMA" id="GEARWNT"/>
<feature type="transmembrane region" description="Helical" evidence="8">
    <location>
        <begin position="184"/>
        <end position="205"/>
    </location>
</feature>
<evidence type="ECO:0000256" key="6">
    <source>
        <dbReference type="ARBA" id="ARBA00023136"/>
    </source>
</evidence>
<keyword evidence="3" id="KW-0378">Hydrolase</keyword>
<reference evidence="11" key="1">
    <citation type="journal article" date="2002" name="Science">
        <title>The draft genome of Ciona intestinalis: insights into chordate and vertebrate origins.</title>
        <authorList>
            <person name="Dehal P."/>
            <person name="Satou Y."/>
            <person name="Campbell R.K."/>
            <person name="Chapman J."/>
            <person name="Degnan B."/>
            <person name="De Tomaso A."/>
            <person name="Davidson B."/>
            <person name="Di Gregorio A."/>
            <person name="Gelpke M."/>
            <person name="Goodstein D.M."/>
            <person name="Harafuji N."/>
            <person name="Hastings K.E."/>
            <person name="Ho I."/>
            <person name="Hotta K."/>
            <person name="Huang W."/>
            <person name="Kawashima T."/>
            <person name="Lemaire P."/>
            <person name="Martinez D."/>
            <person name="Meinertzhagen I.A."/>
            <person name="Necula S."/>
            <person name="Nonaka M."/>
            <person name="Putnam N."/>
            <person name="Rash S."/>
            <person name="Saiga H."/>
            <person name="Satake M."/>
            <person name="Terry A."/>
            <person name="Yamada L."/>
            <person name="Wang H.G."/>
            <person name="Awazu S."/>
            <person name="Azumi K."/>
            <person name="Boore J."/>
            <person name="Branno M."/>
            <person name="Chin-Bow S."/>
            <person name="DeSantis R."/>
            <person name="Doyle S."/>
            <person name="Francino P."/>
            <person name="Keys D.N."/>
            <person name="Haga S."/>
            <person name="Hayashi H."/>
            <person name="Hino K."/>
            <person name="Imai K.S."/>
            <person name="Inaba K."/>
            <person name="Kano S."/>
            <person name="Kobayashi K."/>
            <person name="Kobayashi M."/>
            <person name="Lee B.I."/>
            <person name="Makabe K.W."/>
            <person name="Manohar C."/>
            <person name="Matassi G."/>
            <person name="Medina M."/>
            <person name="Mochizuki Y."/>
            <person name="Mount S."/>
            <person name="Morishita T."/>
            <person name="Miura S."/>
            <person name="Nakayama A."/>
            <person name="Nishizaka S."/>
            <person name="Nomoto H."/>
            <person name="Ohta F."/>
            <person name="Oishi K."/>
            <person name="Rigoutsos I."/>
            <person name="Sano M."/>
            <person name="Sasaki A."/>
            <person name="Sasakura Y."/>
            <person name="Shoguchi E."/>
            <person name="Shin-i T."/>
            <person name="Spagnuolo A."/>
            <person name="Stainier D."/>
            <person name="Suzuki M.M."/>
            <person name="Tassy O."/>
            <person name="Takatori N."/>
            <person name="Tokuoka M."/>
            <person name="Yagi K."/>
            <person name="Yoshizaki F."/>
            <person name="Wada S."/>
            <person name="Zhang C."/>
            <person name="Hyatt P.D."/>
            <person name="Larimer F."/>
            <person name="Detter C."/>
            <person name="Doggett N."/>
            <person name="Glavina T."/>
            <person name="Hawkins T."/>
            <person name="Richardson P."/>
            <person name="Lucas S."/>
            <person name="Kohara Y."/>
            <person name="Levine M."/>
            <person name="Satoh N."/>
            <person name="Rokhsar D.S."/>
        </authorList>
    </citation>
    <scope>NUCLEOTIDE SEQUENCE [LARGE SCALE GENOMIC DNA]</scope>
</reference>
<dbReference type="GO" id="GO:0005789">
    <property type="term" value="C:endoplasmic reticulum membrane"/>
    <property type="evidence" value="ECO:0000318"/>
    <property type="project" value="GO_Central"/>
</dbReference>
<dbReference type="HOGENOM" id="CLU_043042_1_0_1"/>
<evidence type="ECO:0000256" key="4">
    <source>
        <dbReference type="ARBA" id="ARBA00022824"/>
    </source>
</evidence>
<dbReference type="Gene3D" id="1.20.144.10">
    <property type="entry name" value="Phosphatidic acid phosphatase type 2/haloperoxidase"/>
    <property type="match status" value="1"/>
</dbReference>
<dbReference type="InterPro" id="IPR000326">
    <property type="entry name" value="PAP2/HPO"/>
</dbReference>
<feature type="transmembrane region" description="Helical" evidence="8">
    <location>
        <begin position="51"/>
        <end position="71"/>
    </location>
</feature>
<evidence type="ECO:0000256" key="2">
    <source>
        <dbReference type="ARBA" id="ARBA00022692"/>
    </source>
</evidence>
<evidence type="ECO:0000259" key="9">
    <source>
        <dbReference type="SMART" id="SM00014"/>
    </source>
</evidence>
<reference evidence="10" key="4">
    <citation type="submission" date="2025-09" db="UniProtKB">
        <authorList>
            <consortium name="Ensembl"/>
        </authorList>
    </citation>
    <scope>IDENTIFICATION</scope>
</reference>